<organism evidence="2 3">
    <name type="scientific">Protopolystoma xenopodis</name>
    <dbReference type="NCBI Taxonomy" id="117903"/>
    <lineage>
        <taxon>Eukaryota</taxon>
        <taxon>Metazoa</taxon>
        <taxon>Spiralia</taxon>
        <taxon>Lophotrochozoa</taxon>
        <taxon>Platyhelminthes</taxon>
        <taxon>Monogenea</taxon>
        <taxon>Polyopisthocotylea</taxon>
        <taxon>Polystomatidea</taxon>
        <taxon>Polystomatidae</taxon>
        <taxon>Protopolystoma</taxon>
    </lineage>
</organism>
<sequence>MSYGVVLSTARLTGDAGETSGNVPRSQSDFGNDHAHNGLQRSHFATKLSETPVHSATSDSKQVLMLDAHVRRLSSPIGNDDSHKGLQATASDTETDHSDSSTSNTSSSSIGDNGTSTSTGETGDEAIPCPGGAGSAAARNRSHIPKADCRHSKAANPDPADNASARSIELHFGPTMTGSRQEKPDFLSFLVSQPVIVDPSLSGKTVVYTIGSEHSAVLNSNRDGHSVRHSGCGKASKNHTSGRSLEYGFNSKSNGTCQQAIVTSSPSALPDHMHLPQVGRSPSPSNSIPVFPRQISPSIYRHLPRKDAETSLKKTGRTANELAKMDSSAGLATGEASEFERFAIRKRERRQRRRLAKQRRRRGIAEPVPYKAAVNSVSNHATNATDPSTAAFNAPSPVVTTVPPATVVASSTTVAVATAATAEAEANRE</sequence>
<dbReference type="AlphaFoldDB" id="A0A448WAI6"/>
<proteinExistence type="predicted"/>
<feature type="region of interest" description="Disordered" evidence="1">
    <location>
        <begin position="14"/>
        <end position="39"/>
    </location>
</feature>
<evidence type="ECO:0000313" key="3">
    <source>
        <dbReference type="Proteomes" id="UP000784294"/>
    </source>
</evidence>
<feature type="compositionally biased region" description="Low complexity" evidence="1">
    <location>
        <begin position="154"/>
        <end position="163"/>
    </location>
</feature>
<name>A0A448WAI6_9PLAT</name>
<feature type="compositionally biased region" description="Low complexity" evidence="1">
    <location>
        <begin position="100"/>
        <end position="121"/>
    </location>
</feature>
<feature type="compositionally biased region" description="Polar residues" evidence="1">
    <location>
        <begin position="19"/>
        <end position="30"/>
    </location>
</feature>
<dbReference type="Proteomes" id="UP000784294">
    <property type="component" value="Unassembled WGS sequence"/>
</dbReference>
<feature type="region of interest" description="Disordered" evidence="1">
    <location>
        <begin position="219"/>
        <end position="240"/>
    </location>
</feature>
<keyword evidence="3" id="KW-1185">Reference proteome</keyword>
<evidence type="ECO:0000256" key="1">
    <source>
        <dbReference type="SAM" id="MobiDB-lite"/>
    </source>
</evidence>
<evidence type="ECO:0000313" key="2">
    <source>
        <dbReference type="EMBL" id="VEL06924.1"/>
    </source>
</evidence>
<gene>
    <name evidence="2" type="ORF">PXEA_LOCUS364</name>
</gene>
<accession>A0A448WAI6</accession>
<reference evidence="2" key="1">
    <citation type="submission" date="2018-11" db="EMBL/GenBank/DDBJ databases">
        <authorList>
            <consortium name="Pathogen Informatics"/>
        </authorList>
    </citation>
    <scope>NUCLEOTIDE SEQUENCE</scope>
</reference>
<feature type="region of interest" description="Disordered" evidence="1">
    <location>
        <begin position="74"/>
        <end position="163"/>
    </location>
</feature>
<dbReference type="EMBL" id="CAAALY010000648">
    <property type="protein sequence ID" value="VEL06924.1"/>
    <property type="molecule type" value="Genomic_DNA"/>
</dbReference>
<protein>
    <submittedName>
        <fullName evidence="2">Uncharacterized protein</fullName>
    </submittedName>
</protein>
<comment type="caution">
    <text evidence="2">The sequence shown here is derived from an EMBL/GenBank/DDBJ whole genome shotgun (WGS) entry which is preliminary data.</text>
</comment>